<evidence type="ECO:0000256" key="1">
    <source>
        <dbReference type="ARBA" id="ARBA00022491"/>
    </source>
</evidence>
<keyword evidence="1" id="KW-0678">Repressor</keyword>
<name>S8ECZ4_9LAMI</name>
<feature type="domain" description="Sin3 C-terminal" evidence="3">
    <location>
        <begin position="54"/>
        <end position="236"/>
    </location>
</feature>
<dbReference type="GO" id="GO:0000118">
    <property type="term" value="C:histone deacetylase complex"/>
    <property type="evidence" value="ECO:0007669"/>
    <property type="project" value="TreeGrafter"/>
</dbReference>
<feature type="compositionally biased region" description="Polar residues" evidence="2">
    <location>
        <begin position="14"/>
        <end position="27"/>
    </location>
</feature>
<evidence type="ECO:0000313" key="5">
    <source>
        <dbReference type="Proteomes" id="UP000015453"/>
    </source>
</evidence>
<dbReference type="GO" id="GO:0000785">
    <property type="term" value="C:chromatin"/>
    <property type="evidence" value="ECO:0007669"/>
    <property type="project" value="TreeGrafter"/>
</dbReference>
<dbReference type="PANTHER" id="PTHR12346:SF0">
    <property type="entry name" value="SIN3A, ISOFORM G"/>
    <property type="match status" value="1"/>
</dbReference>
<keyword evidence="5" id="KW-1185">Reference proteome</keyword>
<dbReference type="Proteomes" id="UP000015453">
    <property type="component" value="Unassembled WGS sequence"/>
</dbReference>
<feature type="non-terminal residue" evidence="4">
    <location>
        <position position="255"/>
    </location>
</feature>
<dbReference type="GO" id="GO:0003714">
    <property type="term" value="F:transcription corepressor activity"/>
    <property type="evidence" value="ECO:0007669"/>
    <property type="project" value="InterPro"/>
</dbReference>
<feature type="region of interest" description="Disordered" evidence="2">
    <location>
        <begin position="1"/>
        <end position="27"/>
    </location>
</feature>
<dbReference type="EMBL" id="AUSU01001693">
    <property type="protein sequence ID" value="EPS70392.1"/>
    <property type="molecule type" value="Genomic_DNA"/>
</dbReference>
<comment type="caution">
    <text evidence="4">The sequence shown here is derived from an EMBL/GenBank/DDBJ whole genome shotgun (WGS) entry which is preliminary data.</text>
</comment>
<proteinExistence type="predicted"/>
<reference evidence="4 5" key="1">
    <citation type="journal article" date="2013" name="BMC Genomics">
        <title>The miniature genome of a carnivorous plant Genlisea aurea contains a low number of genes and short non-coding sequences.</title>
        <authorList>
            <person name="Leushkin E.V."/>
            <person name="Sutormin R.A."/>
            <person name="Nabieva E.R."/>
            <person name="Penin A.A."/>
            <person name="Kondrashov A.S."/>
            <person name="Logacheva M.D."/>
        </authorList>
    </citation>
    <scope>NUCLEOTIDE SEQUENCE [LARGE SCALE GENOMIC DNA]</scope>
</reference>
<sequence length="255" mass="29513">MGNDDKAESEDSITDVNETEGTPISDHQSLRTVKPLVLDIPEALRGVRKKSEIFYGTDSFYLLFRLHQMLYERMQSAKFHSSSPENKWKILNDAHSADPYARFKCALHNLLDGTSDSMKFEDECRAIVGAQSYILFTLDKLIHKLIKQMQIIATEDGEFRVLHLHSYERLRNPEAFSDAVYHENARFLIPDDNLYRFEYFPPHMRIVIRLVKNDHHDKPEPTAVSMDPSFASYLNHQLLSVVPDGKENNHGVFME</sequence>
<evidence type="ECO:0000259" key="3">
    <source>
        <dbReference type="Pfam" id="PF16879"/>
    </source>
</evidence>
<gene>
    <name evidence="4" type="ORF">M569_04368</name>
</gene>
<evidence type="ECO:0000313" key="4">
    <source>
        <dbReference type="EMBL" id="EPS70392.1"/>
    </source>
</evidence>
<protein>
    <recommendedName>
        <fullName evidence="3">Sin3 C-terminal domain-containing protein</fullName>
    </recommendedName>
</protein>
<dbReference type="PANTHER" id="PTHR12346">
    <property type="entry name" value="SIN3B-RELATED"/>
    <property type="match status" value="1"/>
</dbReference>
<dbReference type="InterPro" id="IPR039774">
    <property type="entry name" value="Sin3-like"/>
</dbReference>
<evidence type="ECO:0000256" key="2">
    <source>
        <dbReference type="SAM" id="MobiDB-lite"/>
    </source>
</evidence>
<dbReference type="OrthoDB" id="911104at2759"/>
<dbReference type="InterPro" id="IPR031693">
    <property type="entry name" value="Sin3_C"/>
</dbReference>
<accession>S8ECZ4</accession>
<organism evidence="4 5">
    <name type="scientific">Genlisea aurea</name>
    <dbReference type="NCBI Taxonomy" id="192259"/>
    <lineage>
        <taxon>Eukaryota</taxon>
        <taxon>Viridiplantae</taxon>
        <taxon>Streptophyta</taxon>
        <taxon>Embryophyta</taxon>
        <taxon>Tracheophyta</taxon>
        <taxon>Spermatophyta</taxon>
        <taxon>Magnoliopsida</taxon>
        <taxon>eudicotyledons</taxon>
        <taxon>Gunneridae</taxon>
        <taxon>Pentapetalae</taxon>
        <taxon>asterids</taxon>
        <taxon>lamiids</taxon>
        <taxon>Lamiales</taxon>
        <taxon>Lentibulariaceae</taxon>
        <taxon>Genlisea</taxon>
    </lineage>
</organism>
<dbReference type="AlphaFoldDB" id="S8ECZ4"/>
<dbReference type="Pfam" id="PF16879">
    <property type="entry name" value="Sin3a_C"/>
    <property type="match status" value="1"/>
</dbReference>
<dbReference type="GO" id="GO:0000122">
    <property type="term" value="P:negative regulation of transcription by RNA polymerase II"/>
    <property type="evidence" value="ECO:0007669"/>
    <property type="project" value="TreeGrafter"/>
</dbReference>